<dbReference type="Proteomes" id="UP000053599">
    <property type="component" value="Unassembled WGS sequence"/>
</dbReference>
<protein>
    <submittedName>
        <fullName evidence="2">Uncharacterized protein</fullName>
    </submittedName>
</protein>
<evidence type="ECO:0000256" key="1">
    <source>
        <dbReference type="SAM" id="MobiDB-lite"/>
    </source>
</evidence>
<feature type="region of interest" description="Disordered" evidence="1">
    <location>
        <begin position="49"/>
        <end position="107"/>
    </location>
</feature>
<feature type="compositionally biased region" description="Polar residues" evidence="1">
    <location>
        <begin position="59"/>
        <end position="74"/>
    </location>
</feature>
<reference evidence="2 3" key="1">
    <citation type="submission" date="2015-01" db="EMBL/GenBank/DDBJ databases">
        <title>The Genome Sequence of Exophiala sideris CBS121828.</title>
        <authorList>
            <consortium name="The Broad Institute Genomics Platform"/>
            <person name="Cuomo C."/>
            <person name="de Hoog S."/>
            <person name="Gorbushina A."/>
            <person name="Stielow B."/>
            <person name="Teixiera M."/>
            <person name="Abouelleil A."/>
            <person name="Chapman S.B."/>
            <person name="Priest M."/>
            <person name="Young S.K."/>
            <person name="Wortman J."/>
            <person name="Nusbaum C."/>
            <person name="Birren B."/>
        </authorList>
    </citation>
    <scope>NUCLEOTIDE SEQUENCE [LARGE SCALE GENOMIC DNA]</scope>
    <source>
        <strain evidence="2 3">CBS 121828</strain>
    </source>
</reference>
<evidence type="ECO:0000313" key="2">
    <source>
        <dbReference type="EMBL" id="KIV81388.1"/>
    </source>
</evidence>
<dbReference type="EMBL" id="KN846952">
    <property type="protein sequence ID" value="KIV81388.1"/>
    <property type="molecule type" value="Genomic_DNA"/>
</dbReference>
<dbReference type="HOGENOM" id="CLU_2210058_0_0_1"/>
<evidence type="ECO:0000313" key="3">
    <source>
        <dbReference type="Proteomes" id="UP000053599"/>
    </source>
</evidence>
<name>A0A0D1Z3D9_9EURO</name>
<organism evidence="2 3">
    <name type="scientific">Exophiala sideris</name>
    <dbReference type="NCBI Taxonomy" id="1016849"/>
    <lineage>
        <taxon>Eukaryota</taxon>
        <taxon>Fungi</taxon>
        <taxon>Dikarya</taxon>
        <taxon>Ascomycota</taxon>
        <taxon>Pezizomycotina</taxon>
        <taxon>Eurotiomycetes</taxon>
        <taxon>Chaetothyriomycetidae</taxon>
        <taxon>Chaetothyriales</taxon>
        <taxon>Herpotrichiellaceae</taxon>
        <taxon>Exophiala</taxon>
    </lineage>
</organism>
<gene>
    <name evidence="2" type="ORF">PV11_03579</name>
</gene>
<accession>A0A0D1Z3D9</accession>
<dbReference type="AlphaFoldDB" id="A0A0D1Z3D9"/>
<sequence length="107" mass="11346">METSQPPPWLDVSLSFNTSHKDKMTIESKSTVGGLGFTAIAATHTLHHEKVPPIAGRKANTSYAPNANAETSTPVRPEAPSYAPNASAPVRPERPNSITPTPYAPNA</sequence>
<proteinExistence type="predicted"/>